<evidence type="ECO:0000313" key="2">
    <source>
        <dbReference type="EMBL" id="MCO6045913.1"/>
    </source>
</evidence>
<comment type="caution">
    <text evidence="2">The sequence shown here is derived from an EMBL/GenBank/DDBJ whole genome shotgun (WGS) entry which is preliminary data.</text>
</comment>
<reference evidence="2" key="1">
    <citation type="submission" date="2022-06" db="EMBL/GenBank/DDBJ databases">
        <title>Aeoliella straminimaris, a novel planctomycete from sediments.</title>
        <authorList>
            <person name="Vitorino I.R."/>
            <person name="Lage O.M."/>
        </authorList>
    </citation>
    <scope>NUCLEOTIDE SEQUENCE</scope>
    <source>
        <strain evidence="2">ICT_H6.2</strain>
    </source>
</reference>
<feature type="region of interest" description="Disordered" evidence="1">
    <location>
        <begin position="296"/>
        <end position="331"/>
    </location>
</feature>
<dbReference type="Proteomes" id="UP001155241">
    <property type="component" value="Unassembled WGS sequence"/>
</dbReference>
<gene>
    <name evidence="2" type="ORF">NG895_18595</name>
</gene>
<dbReference type="EMBL" id="JAMXLR010000062">
    <property type="protein sequence ID" value="MCO6045913.1"/>
    <property type="molecule type" value="Genomic_DNA"/>
</dbReference>
<sequence>MADKSPLSKALDQAAEVFDLAYSLGRQFQQEHHLRRLGIIVEGKSLRDQNLEKINEFITATLNARDLIENPPDVFEAIAEQLRKAAQHARDFQQLGESSVAEQWDKLIQIAQDGYLAVEQAIEAMWRDGPRASSEESPGGVNQESERTPAAAGGIPDPPPKSEAPIFTGDLHQLHSLSDWIHDFERASVCRVDGYDPDSEFDVDYRKLNAVLAHGSEHLGCLNIVEAQKLSQLIAELQLDTACLIAGGLEAAVDPSADFLAAYRSLNLKLAKATTYIRWLGHSTRDELRSIESAHETTVQTGEAIGTTPAARTGAAAEATGTKPKPEYPNPPTYARDKWLYENIESCSFTDLQLKLKQVAKRERFVIITSRPGIKKAADRYATFHQLPVRRFPTNSPGA</sequence>
<name>A0A9X2JIP4_9BACT</name>
<accession>A0A9X2JIP4</accession>
<proteinExistence type="predicted"/>
<feature type="region of interest" description="Disordered" evidence="1">
    <location>
        <begin position="128"/>
        <end position="167"/>
    </location>
</feature>
<protein>
    <submittedName>
        <fullName evidence="2">Uncharacterized protein</fullName>
    </submittedName>
</protein>
<organism evidence="2 3">
    <name type="scientific">Aeoliella straminimaris</name>
    <dbReference type="NCBI Taxonomy" id="2954799"/>
    <lineage>
        <taxon>Bacteria</taxon>
        <taxon>Pseudomonadati</taxon>
        <taxon>Planctomycetota</taxon>
        <taxon>Planctomycetia</taxon>
        <taxon>Pirellulales</taxon>
        <taxon>Lacipirellulaceae</taxon>
        <taxon>Aeoliella</taxon>
    </lineage>
</organism>
<keyword evidence="3" id="KW-1185">Reference proteome</keyword>
<dbReference type="AlphaFoldDB" id="A0A9X2JIP4"/>
<dbReference type="RefSeq" id="WP_252854029.1">
    <property type="nucleotide sequence ID" value="NZ_JAMXLR010000062.1"/>
</dbReference>
<evidence type="ECO:0000313" key="3">
    <source>
        <dbReference type="Proteomes" id="UP001155241"/>
    </source>
</evidence>
<evidence type="ECO:0000256" key="1">
    <source>
        <dbReference type="SAM" id="MobiDB-lite"/>
    </source>
</evidence>
<feature type="compositionally biased region" description="Low complexity" evidence="1">
    <location>
        <begin position="304"/>
        <end position="322"/>
    </location>
</feature>